<comment type="subcellular location">
    <subcellularLocation>
        <location evidence="1">Nucleus</location>
    </subcellularLocation>
</comment>
<dbReference type="FunFam" id="3.30.160.60:FF:000478">
    <property type="entry name" value="Zinc finger protein 133"/>
    <property type="match status" value="1"/>
</dbReference>
<dbReference type="SMART" id="SM00349">
    <property type="entry name" value="KRAB"/>
    <property type="match status" value="1"/>
</dbReference>
<dbReference type="Gene3D" id="6.10.140.140">
    <property type="match status" value="1"/>
</dbReference>
<dbReference type="InterPro" id="IPR036051">
    <property type="entry name" value="KRAB_dom_sf"/>
</dbReference>
<dbReference type="Ensembl" id="ENSPSIT00000020122.1">
    <property type="protein sequence ID" value="ENSPSIP00000020028.1"/>
    <property type="gene ID" value="ENSPSIG00000017735.1"/>
</dbReference>
<dbReference type="CDD" id="cd07765">
    <property type="entry name" value="KRAB_A-box"/>
    <property type="match status" value="1"/>
</dbReference>
<dbReference type="FunFam" id="3.30.160.60:FF:000446">
    <property type="entry name" value="Zinc finger protein"/>
    <property type="match status" value="1"/>
</dbReference>
<feature type="domain" description="C2H2-type" evidence="9">
    <location>
        <begin position="329"/>
        <end position="354"/>
    </location>
</feature>
<dbReference type="FunFam" id="3.30.160.60:FF:002061">
    <property type="entry name" value="Uncharacterized protein"/>
    <property type="match status" value="1"/>
</dbReference>
<keyword evidence="5" id="KW-0862">Zinc</keyword>
<dbReference type="GO" id="GO:0005634">
    <property type="term" value="C:nucleus"/>
    <property type="evidence" value="ECO:0007669"/>
    <property type="project" value="UniProtKB-SubCell"/>
</dbReference>
<keyword evidence="12" id="KW-1185">Reference proteome</keyword>
<dbReference type="AlphaFoldDB" id="K7GIB7"/>
<dbReference type="Pfam" id="PF00096">
    <property type="entry name" value="zf-C2H2"/>
    <property type="match status" value="4"/>
</dbReference>
<dbReference type="OMA" id="RYRKTHM"/>
<dbReference type="SUPFAM" id="SSF109640">
    <property type="entry name" value="KRAB domain (Kruppel-associated box)"/>
    <property type="match status" value="1"/>
</dbReference>
<accession>K7GIB7</accession>
<reference evidence="11" key="4">
    <citation type="submission" date="2025-09" db="UniProtKB">
        <authorList>
            <consortium name="Ensembl"/>
        </authorList>
    </citation>
    <scope>IDENTIFICATION</scope>
</reference>
<dbReference type="PROSITE" id="PS50157">
    <property type="entry name" value="ZINC_FINGER_C2H2_2"/>
    <property type="match status" value="4"/>
</dbReference>
<feature type="region of interest" description="Disordered" evidence="8">
    <location>
        <begin position="170"/>
        <end position="201"/>
    </location>
</feature>
<dbReference type="SUPFAM" id="SSF57667">
    <property type="entry name" value="beta-beta-alpha zinc fingers"/>
    <property type="match status" value="3"/>
</dbReference>
<dbReference type="PANTHER" id="PTHR24381:SF443">
    <property type="entry name" value="ZINC FINGER PROTEIN CKR1"/>
    <property type="match status" value="1"/>
</dbReference>
<dbReference type="eggNOG" id="KOG1721">
    <property type="taxonomic scope" value="Eukaryota"/>
</dbReference>
<reference evidence="11" key="3">
    <citation type="submission" date="2025-08" db="UniProtKB">
        <authorList>
            <consortium name="Ensembl"/>
        </authorList>
    </citation>
    <scope>IDENTIFICATION</scope>
</reference>
<evidence type="ECO:0000256" key="5">
    <source>
        <dbReference type="ARBA" id="ARBA00022833"/>
    </source>
</evidence>
<reference evidence="12" key="2">
    <citation type="journal article" date="2013" name="Nat. Genet.">
        <title>The draft genomes of soft-shell turtle and green sea turtle yield insights into the development and evolution of the turtle-specific body plan.</title>
        <authorList>
            <person name="Wang Z."/>
            <person name="Pascual-Anaya J."/>
            <person name="Zadissa A."/>
            <person name="Li W."/>
            <person name="Niimura Y."/>
            <person name="Huang Z."/>
            <person name="Li C."/>
            <person name="White S."/>
            <person name="Xiong Z."/>
            <person name="Fang D."/>
            <person name="Wang B."/>
            <person name="Ming Y."/>
            <person name="Chen Y."/>
            <person name="Zheng Y."/>
            <person name="Kuraku S."/>
            <person name="Pignatelli M."/>
            <person name="Herrero J."/>
            <person name="Beal K."/>
            <person name="Nozawa M."/>
            <person name="Li Q."/>
            <person name="Wang J."/>
            <person name="Zhang H."/>
            <person name="Yu L."/>
            <person name="Shigenobu S."/>
            <person name="Wang J."/>
            <person name="Liu J."/>
            <person name="Flicek P."/>
            <person name="Searle S."/>
            <person name="Wang J."/>
            <person name="Kuratani S."/>
            <person name="Yin Y."/>
            <person name="Aken B."/>
            <person name="Zhang G."/>
            <person name="Irie N."/>
        </authorList>
    </citation>
    <scope>NUCLEOTIDE SEQUENCE [LARGE SCALE GENOMIC DNA]</scope>
    <source>
        <strain evidence="12">Daiwa-1</strain>
    </source>
</reference>
<dbReference type="PROSITE" id="PS50805">
    <property type="entry name" value="KRAB"/>
    <property type="match status" value="1"/>
</dbReference>
<dbReference type="Gene3D" id="3.30.160.60">
    <property type="entry name" value="Classic Zinc Finger"/>
    <property type="match status" value="4"/>
</dbReference>
<evidence type="ECO:0000313" key="12">
    <source>
        <dbReference type="Proteomes" id="UP000007267"/>
    </source>
</evidence>
<dbReference type="InterPro" id="IPR013087">
    <property type="entry name" value="Znf_C2H2_type"/>
</dbReference>
<keyword evidence="4 7" id="KW-0863">Zinc-finger</keyword>
<keyword evidence="2" id="KW-0479">Metal-binding</keyword>
<organism evidence="11 12">
    <name type="scientific">Pelodiscus sinensis</name>
    <name type="common">Chinese softshell turtle</name>
    <name type="synonym">Trionyx sinensis</name>
    <dbReference type="NCBI Taxonomy" id="13735"/>
    <lineage>
        <taxon>Eukaryota</taxon>
        <taxon>Metazoa</taxon>
        <taxon>Chordata</taxon>
        <taxon>Craniata</taxon>
        <taxon>Vertebrata</taxon>
        <taxon>Euteleostomi</taxon>
        <taxon>Archelosauria</taxon>
        <taxon>Testudinata</taxon>
        <taxon>Testudines</taxon>
        <taxon>Cryptodira</taxon>
        <taxon>Trionychia</taxon>
        <taxon>Trionychidae</taxon>
        <taxon>Pelodiscus</taxon>
    </lineage>
</organism>
<dbReference type="GeneTree" id="ENSGT01150000286941"/>
<protein>
    <submittedName>
        <fullName evidence="11">Uncharacterized protein</fullName>
    </submittedName>
</protein>
<evidence type="ECO:0000256" key="2">
    <source>
        <dbReference type="ARBA" id="ARBA00022723"/>
    </source>
</evidence>
<dbReference type="Proteomes" id="UP000007267">
    <property type="component" value="Unassembled WGS sequence"/>
</dbReference>
<dbReference type="InterPro" id="IPR036236">
    <property type="entry name" value="Znf_C2H2_sf"/>
</dbReference>
<feature type="domain" description="C2H2-type" evidence="9">
    <location>
        <begin position="265"/>
        <end position="288"/>
    </location>
</feature>
<dbReference type="HOGENOM" id="CLU_002678_0_7_1"/>
<dbReference type="InterPro" id="IPR001909">
    <property type="entry name" value="KRAB"/>
</dbReference>
<feature type="compositionally biased region" description="Polar residues" evidence="8">
    <location>
        <begin position="170"/>
        <end position="182"/>
    </location>
</feature>
<keyword evidence="3" id="KW-0677">Repeat</keyword>
<feature type="domain" description="C2H2-type" evidence="9">
    <location>
        <begin position="237"/>
        <end position="264"/>
    </location>
</feature>
<feature type="domain" description="C2H2-type" evidence="9">
    <location>
        <begin position="296"/>
        <end position="323"/>
    </location>
</feature>
<dbReference type="PROSITE" id="PS00028">
    <property type="entry name" value="ZINC_FINGER_C2H2_1"/>
    <property type="match status" value="2"/>
</dbReference>
<dbReference type="FunFam" id="3.30.160.60:FF:000295">
    <property type="entry name" value="zinc finger protein 19"/>
    <property type="match status" value="1"/>
</dbReference>
<name>K7GIB7_PELSI</name>
<dbReference type="GO" id="GO:0008270">
    <property type="term" value="F:zinc ion binding"/>
    <property type="evidence" value="ECO:0007669"/>
    <property type="project" value="UniProtKB-KW"/>
</dbReference>
<evidence type="ECO:0000259" key="9">
    <source>
        <dbReference type="PROSITE" id="PS50157"/>
    </source>
</evidence>
<dbReference type="GO" id="GO:0000977">
    <property type="term" value="F:RNA polymerase II transcription regulatory region sequence-specific DNA binding"/>
    <property type="evidence" value="ECO:0007669"/>
    <property type="project" value="TreeGrafter"/>
</dbReference>
<evidence type="ECO:0000256" key="4">
    <source>
        <dbReference type="ARBA" id="ARBA00022771"/>
    </source>
</evidence>
<feature type="domain" description="KRAB" evidence="10">
    <location>
        <begin position="23"/>
        <end position="94"/>
    </location>
</feature>
<reference evidence="12" key="1">
    <citation type="submission" date="2011-10" db="EMBL/GenBank/DDBJ databases">
        <authorList>
            <consortium name="Soft-shell Turtle Genome Consortium"/>
        </authorList>
    </citation>
    <scope>NUCLEOTIDE SEQUENCE [LARGE SCALE GENOMIC DNA]</scope>
    <source>
        <strain evidence="12">Daiwa-1</strain>
    </source>
</reference>
<dbReference type="Pfam" id="PF01352">
    <property type="entry name" value="KRAB"/>
    <property type="match status" value="1"/>
</dbReference>
<proteinExistence type="predicted"/>
<evidence type="ECO:0000256" key="1">
    <source>
        <dbReference type="ARBA" id="ARBA00004123"/>
    </source>
</evidence>
<keyword evidence="6" id="KW-0539">Nucleus</keyword>
<dbReference type="EMBL" id="AGCU01016670">
    <property type="status" value="NOT_ANNOTATED_CDS"/>
    <property type="molecule type" value="Genomic_DNA"/>
</dbReference>
<evidence type="ECO:0000256" key="7">
    <source>
        <dbReference type="PROSITE-ProRule" id="PRU00042"/>
    </source>
</evidence>
<evidence type="ECO:0000259" key="10">
    <source>
        <dbReference type="PROSITE" id="PS50805"/>
    </source>
</evidence>
<evidence type="ECO:0000256" key="6">
    <source>
        <dbReference type="ARBA" id="ARBA00023242"/>
    </source>
</evidence>
<evidence type="ECO:0000313" key="11">
    <source>
        <dbReference type="Ensembl" id="ENSPSIP00000020028.1"/>
    </source>
</evidence>
<evidence type="ECO:0000256" key="3">
    <source>
        <dbReference type="ARBA" id="ARBA00022737"/>
    </source>
</evidence>
<dbReference type="PANTHER" id="PTHR24381">
    <property type="entry name" value="ZINC FINGER PROTEIN"/>
    <property type="match status" value="1"/>
</dbReference>
<dbReference type="SMART" id="SM00355">
    <property type="entry name" value="ZnF_C2H2"/>
    <property type="match status" value="4"/>
</dbReference>
<evidence type="ECO:0000256" key="8">
    <source>
        <dbReference type="SAM" id="MobiDB-lite"/>
    </source>
</evidence>
<sequence length="354" mass="40090">MSDSSLAPGLQGQGQEMAVAKPVSFQEVAVYFSEEEWALLAPGQRALYWDAMQENYEAVSWLGFPVPKAHVLSWVEQREELQTLDIQGCEEGEIISDTHAGEKSEFFFQLSTENDSCVVSLSIPAGDEMLNENSERSLQEEGPERMAPCGILVGRFEGYVSQSPEQGETCDRQCSLQRQQGNHPGAGQDKSSDRSRRLKTNTETVQTKILHQHSPCSCSDCLALIKHERAQAGRKPISCSDCGKSFSRRSNLVSHRRTHTGEKPFSCSECGKSFSDRSYFVRHRRDHTTSIIEKPFSCSHCGKSFSQRLHLVRYRKTHMQETNFKPKPFSCSHCGKSFSQRLHLVRYRKTHMQE</sequence>
<dbReference type="GO" id="GO:0000981">
    <property type="term" value="F:DNA-binding transcription factor activity, RNA polymerase II-specific"/>
    <property type="evidence" value="ECO:0007669"/>
    <property type="project" value="TreeGrafter"/>
</dbReference>